<reference evidence="6" key="1">
    <citation type="submission" date="2021-02" db="EMBL/GenBank/DDBJ databases">
        <authorList>
            <person name="Nowell W R."/>
        </authorList>
    </citation>
    <scope>NUCLEOTIDE SEQUENCE</scope>
</reference>
<evidence type="ECO:0000313" key="7">
    <source>
        <dbReference type="Proteomes" id="UP000663881"/>
    </source>
</evidence>
<dbReference type="GO" id="GO:0031124">
    <property type="term" value="P:mRNA 3'-end processing"/>
    <property type="evidence" value="ECO:0007669"/>
    <property type="project" value="InterPro"/>
</dbReference>
<dbReference type="SMART" id="SM00360">
    <property type="entry name" value="RRM"/>
    <property type="match status" value="1"/>
</dbReference>
<dbReference type="InterPro" id="IPR012677">
    <property type="entry name" value="Nucleotide-bd_a/b_plait_sf"/>
</dbReference>
<dbReference type="Pfam" id="PF00076">
    <property type="entry name" value="RRM_1"/>
    <property type="match status" value="1"/>
</dbReference>
<evidence type="ECO:0000256" key="3">
    <source>
        <dbReference type="ARBA" id="ARBA00023242"/>
    </source>
</evidence>
<name>A0A818NMH7_9BILA</name>
<keyword evidence="3" id="KW-0539">Nucleus</keyword>
<comment type="caution">
    <text evidence="6">The sequence shown here is derived from an EMBL/GenBank/DDBJ whole genome shotgun (WGS) entry which is preliminary data.</text>
</comment>
<dbReference type="CDD" id="cd12398">
    <property type="entry name" value="RRM_CSTF2_RNA15_like"/>
    <property type="match status" value="1"/>
</dbReference>
<dbReference type="InterPro" id="IPR035979">
    <property type="entry name" value="RBD_domain_sf"/>
</dbReference>
<proteinExistence type="predicted"/>
<dbReference type="InterPro" id="IPR038192">
    <property type="entry name" value="CSTF_C_sf"/>
</dbReference>
<dbReference type="Pfam" id="PF14304">
    <property type="entry name" value="CSTF_C"/>
    <property type="match status" value="1"/>
</dbReference>
<dbReference type="GO" id="GO:0003729">
    <property type="term" value="F:mRNA binding"/>
    <property type="evidence" value="ECO:0007669"/>
    <property type="project" value="TreeGrafter"/>
</dbReference>
<organism evidence="6 7">
    <name type="scientific">Adineta steineri</name>
    <dbReference type="NCBI Taxonomy" id="433720"/>
    <lineage>
        <taxon>Eukaryota</taxon>
        <taxon>Metazoa</taxon>
        <taxon>Spiralia</taxon>
        <taxon>Gnathifera</taxon>
        <taxon>Rotifera</taxon>
        <taxon>Eurotatoria</taxon>
        <taxon>Bdelloidea</taxon>
        <taxon>Adinetida</taxon>
        <taxon>Adinetidae</taxon>
        <taxon>Adineta</taxon>
    </lineage>
</organism>
<dbReference type="Gene3D" id="1.10.20.70">
    <property type="entry name" value="Transcription termination and cleavage factor, C-terminal domain"/>
    <property type="match status" value="1"/>
</dbReference>
<accession>A0A818NMH7</accession>
<evidence type="ECO:0000313" key="6">
    <source>
        <dbReference type="EMBL" id="CAF3608337.1"/>
    </source>
</evidence>
<dbReference type="AlphaFoldDB" id="A0A818NMH7"/>
<gene>
    <name evidence="6" type="ORF">OKA104_LOCUS6986</name>
</gene>
<dbReference type="PANTHER" id="PTHR45735">
    <property type="entry name" value="CLEAVAGE STIMULATION FACTOR SUBUNIT 2"/>
    <property type="match status" value="1"/>
</dbReference>
<evidence type="ECO:0000256" key="4">
    <source>
        <dbReference type="PROSITE-ProRule" id="PRU00176"/>
    </source>
</evidence>
<dbReference type="PANTHER" id="PTHR45735:SF2">
    <property type="entry name" value="CLEAVAGE STIMULATION FACTOR SUBUNIT 2"/>
    <property type="match status" value="1"/>
</dbReference>
<dbReference type="Gene3D" id="1.25.40.630">
    <property type="match status" value="1"/>
</dbReference>
<dbReference type="Proteomes" id="UP000663881">
    <property type="component" value="Unassembled WGS sequence"/>
</dbReference>
<dbReference type="FunFam" id="1.10.20.70:FF:000001">
    <property type="entry name" value="Cleavage stimulation factor subunit 2"/>
    <property type="match status" value="1"/>
</dbReference>
<dbReference type="InterPro" id="IPR000504">
    <property type="entry name" value="RRM_dom"/>
</dbReference>
<dbReference type="SUPFAM" id="SSF54928">
    <property type="entry name" value="RNA-binding domain, RBD"/>
    <property type="match status" value="1"/>
</dbReference>
<dbReference type="EMBL" id="CAJOAY010000263">
    <property type="protein sequence ID" value="CAF3608337.1"/>
    <property type="molecule type" value="Genomic_DNA"/>
</dbReference>
<evidence type="ECO:0000256" key="1">
    <source>
        <dbReference type="ARBA" id="ARBA00004123"/>
    </source>
</evidence>
<dbReference type="GO" id="GO:0005847">
    <property type="term" value="C:mRNA cleavage and polyadenylation specificity factor complex"/>
    <property type="evidence" value="ECO:0007669"/>
    <property type="project" value="TreeGrafter"/>
</dbReference>
<sequence>MLKYKARNKNVVKISIFTHDIVFQLIEMSVEEKQARSVFVGNIPHGTSEDQMKEIFTVIGPVLSFRIVFDRETGNPKGYGFAEYTDADMAQSAIRNLNGFEFGGRSLRVDKASSQADELRLLHQQVTVGVPTFETVQSANITPDKVPEVIARTIVNLPPEQVVDLMKQMQTIIKEYPAEARNILIQNPQLTYAMLQSLVIMGLIPPSEAATMLHKRPDIQSLNLLNNSSPAPHNLVGNLLPNPPFQATPNLVSQPPLPIVPPPPFHPQLASMNFPMAAAAPLQQPNSTLTGNSPLSRTDQEKAQLLMQVLQLSEAQIAQLPADQRASIILLREQMQQSGMISL</sequence>
<dbReference type="Pfam" id="PF14327">
    <property type="entry name" value="CSTF2_hinge"/>
    <property type="match status" value="1"/>
</dbReference>
<comment type="subcellular location">
    <subcellularLocation>
        <location evidence="1">Nucleus</location>
    </subcellularLocation>
</comment>
<dbReference type="InterPro" id="IPR025742">
    <property type="entry name" value="CSTF2_hinge"/>
</dbReference>
<dbReference type="InterPro" id="IPR026896">
    <property type="entry name" value="CSTF_C"/>
</dbReference>
<keyword evidence="2 4" id="KW-0694">RNA-binding</keyword>
<dbReference type="Gene3D" id="3.30.70.330">
    <property type="match status" value="1"/>
</dbReference>
<evidence type="ECO:0000256" key="2">
    <source>
        <dbReference type="ARBA" id="ARBA00022884"/>
    </source>
</evidence>
<protein>
    <recommendedName>
        <fullName evidence="5">RRM domain-containing protein</fullName>
    </recommendedName>
</protein>
<evidence type="ECO:0000259" key="5">
    <source>
        <dbReference type="PROSITE" id="PS50102"/>
    </source>
</evidence>
<dbReference type="PROSITE" id="PS50102">
    <property type="entry name" value="RRM"/>
    <property type="match status" value="1"/>
</dbReference>
<feature type="domain" description="RRM" evidence="5">
    <location>
        <begin position="36"/>
        <end position="114"/>
    </location>
</feature>